<evidence type="ECO:0000313" key="2">
    <source>
        <dbReference type="EMBL" id="ATC65365.1"/>
    </source>
</evidence>
<accession>A0A290Q9K4</accession>
<feature type="signal peptide" evidence="1">
    <location>
        <begin position="1"/>
        <end position="21"/>
    </location>
</feature>
<sequence length="173" mass="19340">MKTPVLFFVLLFLLSRVYAHTETRDQLVQEIVVITGVEEIVQTAKAASMEQTKEAVNQMVDQVRTGFPGLPKESWDAVQAAALKMVKSVENSWSTEDAVKIWKAEYVTNFTEDELRSILSSLKTPLGQKQIAANKKAGAVLQKWFLSHGQVAVEKAMKEYISDLQKIVAPKSE</sequence>
<feature type="chain" id="PRO_5012651526" description="DUF2059 domain-containing protein" evidence="1">
    <location>
        <begin position="22"/>
        <end position="173"/>
    </location>
</feature>
<dbReference type="EMBL" id="CP023344">
    <property type="protein sequence ID" value="ATC65365.1"/>
    <property type="molecule type" value="Genomic_DNA"/>
</dbReference>
<keyword evidence="3" id="KW-1185">Reference proteome</keyword>
<protein>
    <recommendedName>
        <fullName evidence="4">DUF2059 domain-containing protein</fullName>
    </recommendedName>
</protein>
<dbReference type="AlphaFoldDB" id="A0A290Q9K4"/>
<dbReference type="OrthoDB" id="191313at2"/>
<gene>
    <name evidence="2" type="ORF">CMV30_16230</name>
</gene>
<dbReference type="KEGG" id="vbh:CMV30_16230"/>
<evidence type="ECO:0000256" key="1">
    <source>
        <dbReference type="SAM" id="SignalP"/>
    </source>
</evidence>
<proteinExistence type="predicted"/>
<organism evidence="2 3">
    <name type="scientific">Nibricoccus aquaticus</name>
    <dbReference type="NCBI Taxonomy" id="2576891"/>
    <lineage>
        <taxon>Bacteria</taxon>
        <taxon>Pseudomonadati</taxon>
        <taxon>Verrucomicrobiota</taxon>
        <taxon>Opitutia</taxon>
        <taxon>Opitutales</taxon>
        <taxon>Opitutaceae</taxon>
        <taxon>Nibricoccus</taxon>
    </lineage>
</organism>
<keyword evidence="1" id="KW-0732">Signal</keyword>
<evidence type="ECO:0008006" key="4">
    <source>
        <dbReference type="Google" id="ProtNLM"/>
    </source>
</evidence>
<evidence type="ECO:0000313" key="3">
    <source>
        <dbReference type="Proteomes" id="UP000217265"/>
    </source>
</evidence>
<dbReference type="RefSeq" id="WP_096056995.1">
    <property type="nucleotide sequence ID" value="NZ_CP023344.1"/>
</dbReference>
<name>A0A290Q9K4_9BACT</name>
<reference evidence="2 3" key="1">
    <citation type="submission" date="2017-09" db="EMBL/GenBank/DDBJ databases">
        <title>Complete genome sequence of Verrucomicrobial strain HZ-65, isolated from freshwater.</title>
        <authorList>
            <person name="Choi A."/>
        </authorList>
    </citation>
    <scope>NUCLEOTIDE SEQUENCE [LARGE SCALE GENOMIC DNA]</scope>
    <source>
        <strain evidence="2 3">HZ-65</strain>
    </source>
</reference>
<dbReference type="Proteomes" id="UP000217265">
    <property type="component" value="Chromosome"/>
</dbReference>